<name>A0A8H5B353_9AGAR</name>
<feature type="compositionally biased region" description="Low complexity" evidence="1">
    <location>
        <begin position="783"/>
        <end position="797"/>
    </location>
</feature>
<comment type="caution">
    <text evidence="3">The sequence shown here is derived from an EMBL/GenBank/DDBJ whole genome shotgun (WGS) entry which is preliminary data.</text>
</comment>
<dbReference type="InterPro" id="IPR004864">
    <property type="entry name" value="LEA_2"/>
</dbReference>
<dbReference type="OrthoDB" id="20273at2759"/>
<dbReference type="AlphaFoldDB" id="A0A8H5B353"/>
<protein>
    <recommendedName>
        <fullName evidence="2">Late embryogenesis abundant protein LEA-2 subgroup domain-containing protein</fullName>
    </recommendedName>
</protein>
<dbReference type="EMBL" id="JAACJK010000220">
    <property type="protein sequence ID" value="KAF5315714.1"/>
    <property type="molecule type" value="Genomic_DNA"/>
</dbReference>
<sequence>MEETTNQPTTHGERILSQAGTAFIRDSNNFSANIAQVVIVGGNYIEHDPRAQSASSASSSRSNLPPRSDASDQPGFESLLDPDPSVTYEGLRRVSSRDGRDGYGAKAKAYVRNMLKEGYGMPCWDPRRSAAPPHHTVKVGDAGIYRQGKFEKIFNLWEPLVVACLENFIQVARPQLQWPALDIKTSDPRWFERGKDFVQGVKRRSKGGGIRRYPKTYKWTTFDQEGAVLAMLSQATQTQLSDRCHQAVQEFIEKEPFRFYVALRWLSEGRLNNGETLYIVTSVVKARAWAMAGFEDASKTESTLSLNRRMHKYDFAWKQEGTAETLADKSPTRENDQPLFLLGFSLTASDENLKRWEEAVEDLYTRPFHGGLNGLPPGCTFPGPPYNYGPPGAGGTPFYSHSGQTPDSYVSSVSQHGNKALKDAVTRWAGLRHEIVPGPFYEDAYPSKAINELILEHTNSVFSLTHDNDWRDMLVGQHCSNTGWKEFISAFTDRHPGFDIKEPLMTFAGGWPTMPNSLPGELRTAAMESDALMHGAEDNLDIEIENSSDVEVCDMSDSEDTSDSDDLKPESPVFHDSPPTPKGVQKQLSPLDRKRELAFIRFMLDFPVPYRDQLREFLSSRGDTAKEVEVSHKLAEMLRKTTEYQRALRQERRPPVRIQCYGLTAGELDFLWDLANGDSTVLDDASMLNWMKCIGWTQNGKQGHNSDFTSASPFMRYKATLPTDLNRFFLSLYSKTRNPQTFRDFRLRHFSSIPQFTLDTILGFRYYLKLPQQVRSGENRDPYNNAGYGAGNQYNYQSDYNTPYTQNQDYDSTGPTYDPYSQNPPYGGAGNNVHFSDSQYDAQAPIPPSKDEPYDSSALPARHRSTRTTGGATSSLKSKGSLRLSVAPVRKHWNGFEHGEFTPTVGRTKGKTARAMKEYRYDARGNLWTKWIRPPAVTIGSVETLNTTGSLSGADGLTINLSVNISVNNPNYFTVDFSKLKAEIFYPINDTPMGGGESNNIEFKSNEHTNFTFPFALQYKSSNDPGSAVFVDLGTKCGLGGGPKSDIKVKYKITLGIRFLIITISPVIQNTFSFACPSSLSGGISSPLSKRGKLTPSPDSFALTPSRINDWDV</sequence>
<feature type="compositionally biased region" description="Low complexity" evidence="1">
    <location>
        <begin position="867"/>
        <end position="881"/>
    </location>
</feature>
<dbReference type="SUPFAM" id="SSF117070">
    <property type="entry name" value="LEA14-like"/>
    <property type="match status" value="1"/>
</dbReference>
<evidence type="ECO:0000259" key="2">
    <source>
        <dbReference type="Pfam" id="PF03168"/>
    </source>
</evidence>
<evidence type="ECO:0000313" key="3">
    <source>
        <dbReference type="EMBL" id="KAF5315714.1"/>
    </source>
</evidence>
<organism evidence="3 4">
    <name type="scientific">Ephemerocybe angulata</name>
    <dbReference type="NCBI Taxonomy" id="980116"/>
    <lineage>
        <taxon>Eukaryota</taxon>
        <taxon>Fungi</taxon>
        <taxon>Dikarya</taxon>
        <taxon>Basidiomycota</taxon>
        <taxon>Agaricomycotina</taxon>
        <taxon>Agaricomycetes</taxon>
        <taxon>Agaricomycetidae</taxon>
        <taxon>Agaricales</taxon>
        <taxon>Agaricineae</taxon>
        <taxon>Psathyrellaceae</taxon>
        <taxon>Ephemerocybe</taxon>
    </lineage>
</organism>
<proteinExistence type="predicted"/>
<dbReference type="Gene3D" id="2.60.40.1820">
    <property type="match status" value="1"/>
</dbReference>
<feature type="compositionally biased region" description="Low complexity" evidence="1">
    <location>
        <begin position="51"/>
        <end position="68"/>
    </location>
</feature>
<accession>A0A8H5B353</accession>
<feature type="compositionally biased region" description="Acidic residues" evidence="1">
    <location>
        <begin position="553"/>
        <end position="564"/>
    </location>
</feature>
<feature type="compositionally biased region" description="Polar residues" evidence="1">
    <location>
        <begin position="798"/>
        <end position="824"/>
    </location>
</feature>
<keyword evidence="4" id="KW-1185">Reference proteome</keyword>
<feature type="region of interest" description="Disordered" evidence="1">
    <location>
        <begin position="553"/>
        <end position="588"/>
    </location>
</feature>
<dbReference type="Proteomes" id="UP000541558">
    <property type="component" value="Unassembled WGS sequence"/>
</dbReference>
<gene>
    <name evidence="3" type="ORF">D9611_004887</name>
</gene>
<evidence type="ECO:0000256" key="1">
    <source>
        <dbReference type="SAM" id="MobiDB-lite"/>
    </source>
</evidence>
<evidence type="ECO:0000313" key="4">
    <source>
        <dbReference type="Proteomes" id="UP000541558"/>
    </source>
</evidence>
<feature type="domain" description="Late embryogenesis abundant protein LEA-2 subgroup" evidence="2">
    <location>
        <begin position="965"/>
        <end position="1058"/>
    </location>
</feature>
<feature type="region of interest" description="Disordered" evidence="1">
    <location>
        <begin position="50"/>
        <end position="84"/>
    </location>
</feature>
<reference evidence="3 4" key="1">
    <citation type="journal article" date="2020" name="ISME J.">
        <title>Uncovering the hidden diversity of litter-decomposition mechanisms in mushroom-forming fungi.</title>
        <authorList>
            <person name="Floudas D."/>
            <person name="Bentzer J."/>
            <person name="Ahren D."/>
            <person name="Johansson T."/>
            <person name="Persson P."/>
            <person name="Tunlid A."/>
        </authorList>
    </citation>
    <scope>NUCLEOTIDE SEQUENCE [LARGE SCALE GENOMIC DNA]</scope>
    <source>
        <strain evidence="3 4">CBS 175.51</strain>
    </source>
</reference>
<dbReference type="Pfam" id="PF03168">
    <property type="entry name" value="LEA_2"/>
    <property type="match status" value="1"/>
</dbReference>
<feature type="region of interest" description="Disordered" evidence="1">
    <location>
        <begin position="776"/>
        <end position="881"/>
    </location>
</feature>